<keyword evidence="2" id="KW-1185">Reference proteome</keyword>
<feature type="compositionally biased region" description="Polar residues" evidence="1">
    <location>
        <begin position="149"/>
        <end position="158"/>
    </location>
</feature>
<protein>
    <submittedName>
        <fullName evidence="3">Uncharacterized protein</fullName>
    </submittedName>
</protein>
<feature type="compositionally biased region" description="Basic and acidic residues" evidence="1">
    <location>
        <begin position="22"/>
        <end position="42"/>
    </location>
</feature>
<dbReference type="WBParaSite" id="scaffold1488_cov177.g3182">
    <property type="protein sequence ID" value="scaffold1488_cov177.g3182"/>
    <property type="gene ID" value="scaffold1488_cov177.g3182"/>
</dbReference>
<feature type="region of interest" description="Disordered" evidence="1">
    <location>
        <begin position="1"/>
        <end position="118"/>
    </location>
</feature>
<dbReference type="Proteomes" id="UP000887561">
    <property type="component" value="Unplaced"/>
</dbReference>
<feature type="region of interest" description="Disordered" evidence="1">
    <location>
        <begin position="149"/>
        <end position="187"/>
    </location>
</feature>
<organism evidence="2 3">
    <name type="scientific">Meloidogyne javanica</name>
    <name type="common">Root-knot nematode worm</name>
    <dbReference type="NCBI Taxonomy" id="6303"/>
    <lineage>
        <taxon>Eukaryota</taxon>
        <taxon>Metazoa</taxon>
        <taxon>Ecdysozoa</taxon>
        <taxon>Nematoda</taxon>
        <taxon>Chromadorea</taxon>
        <taxon>Rhabditida</taxon>
        <taxon>Tylenchina</taxon>
        <taxon>Tylenchomorpha</taxon>
        <taxon>Tylenchoidea</taxon>
        <taxon>Meloidogynidae</taxon>
        <taxon>Meloidogyninae</taxon>
        <taxon>Meloidogyne</taxon>
        <taxon>Meloidogyne incognita group</taxon>
    </lineage>
</organism>
<name>A0A915LRN5_MELJA</name>
<feature type="compositionally biased region" description="Polar residues" evidence="1">
    <location>
        <begin position="169"/>
        <end position="181"/>
    </location>
</feature>
<sequence>MLEQFENENSEREGGQSIQNQHEIENHREHENKVDSHDDHDPNFPQQVVGSEDEHYNEPSSSTNDEHFGDLQNYHQLQSGQNTEWSSQLNEPGHPSSSQGPWNQPFDSNEHYPLSHGHCGQGQDATWGYPLHHRWYPLYRHPNDLHQIQSGQSQNTMSGDHLNDPVNPPSFQNPLDQQNPWDWNRFH</sequence>
<evidence type="ECO:0000313" key="2">
    <source>
        <dbReference type="Proteomes" id="UP000887561"/>
    </source>
</evidence>
<proteinExistence type="predicted"/>
<accession>A0A915LRN5</accession>
<dbReference type="AlphaFoldDB" id="A0A915LRN5"/>
<reference evidence="3" key="1">
    <citation type="submission" date="2022-11" db="UniProtKB">
        <authorList>
            <consortium name="WormBaseParasite"/>
        </authorList>
    </citation>
    <scope>IDENTIFICATION</scope>
</reference>
<feature type="compositionally biased region" description="Polar residues" evidence="1">
    <location>
        <begin position="73"/>
        <end position="107"/>
    </location>
</feature>
<evidence type="ECO:0000256" key="1">
    <source>
        <dbReference type="SAM" id="MobiDB-lite"/>
    </source>
</evidence>
<evidence type="ECO:0000313" key="3">
    <source>
        <dbReference type="WBParaSite" id="scaffold1488_cov177.g3182"/>
    </source>
</evidence>